<dbReference type="Proteomes" id="UP001232148">
    <property type="component" value="Unassembled WGS sequence"/>
</dbReference>
<sequence length="84" mass="9641">MQNQRKFNNVKEMIIYDLAEHFHGAGFTILSIDPRSIGASVGTPRNEYNTTKNIEDYHDALTFLKTQPCSPETVTTSHSVRYRH</sequence>
<evidence type="ECO:0000313" key="2">
    <source>
        <dbReference type="EMBL" id="KAK2034869.1"/>
    </source>
</evidence>
<dbReference type="SUPFAM" id="SSF53474">
    <property type="entry name" value="alpha/beta-Hydrolases"/>
    <property type="match status" value="1"/>
</dbReference>
<reference evidence="2" key="1">
    <citation type="submission" date="2021-06" db="EMBL/GenBank/DDBJ databases">
        <title>Comparative genomics, transcriptomics and evolutionary studies reveal genomic signatures of adaptation to plant cell wall in hemibiotrophic fungi.</title>
        <authorList>
            <consortium name="DOE Joint Genome Institute"/>
            <person name="Baroncelli R."/>
            <person name="Diaz J.F."/>
            <person name="Benocci T."/>
            <person name="Peng M."/>
            <person name="Battaglia E."/>
            <person name="Haridas S."/>
            <person name="Andreopoulos W."/>
            <person name="Labutti K."/>
            <person name="Pangilinan J."/>
            <person name="Floch G.L."/>
            <person name="Makela M.R."/>
            <person name="Henrissat B."/>
            <person name="Grigoriev I.V."/>
            <person name="Crouch J.A."/>
            <person name="De Vries R.P."/>
            <person name="Sukno S.A."/>
            <person name="Thon M.R."/>
        </authorList>
    </citation>
    <scope>NUCLEOTIDE SEQUENCE</scope>
    <source>
        <strain evidence="2">MAFF235873</strain>
    </source>
</reference>
<dbReference type="InterPro" id="IPR051411">
    <property type="entry name" value="Polyketide_trans_af380"/>
</dbReference>
<dbReference type="InterPro" id="IPR029058">
    <property type="entry name" value="AB_hydrolase_fold"/>
</dbReference>
<protein>
    <submittedName>
        <fullName evidence="2">Uncharacterized protein</fullName>
    </submittedName>
</protein>
<accession>A0AAD9HVQ1</accession>
<dbReference type="Gene3D" id="3.40.50.1820">
    <property type="entry name" value="alpha/beta hydrolase"/>
    <property type="match status" value="1"/>
</dbReference>
<gene>
    <name evidence="2" type="ORF">LX32DRAFT_689115</name>
</gene>
<dbReference type="PANTHER" id="PTHR47751:SF2">
    <property type="entry name" value="DLTD N-TERMINAL DOMAIN PROTEIN (AFU_ORTHOLOGUE AFUA_8G00380)-RELATED"/>
    <property type="match status" value="1"/>
</dbReference>
<dbReference type="AlphaFoldDB" id="A0AAD9HVQ1"/>
<keyword evidence="3" id="KW-1185">Reference proteome</keyword>
<evidence type="ECO:0000256" key="1">
    <source>
        <dbReference type="ARBA" id="ARBA00029464"/>
    </source>
</evidence>
<comment type="caution">
    <text evidence="2">The sequence shown here is derived from an EMBL/GenBank/DDBJ whole genome shotgun (WGS) entry which is preliminary data.</text>
</comment>
<organism evidence="2 3">
    <name type="scientific">Colletotrichum zoysiae</name>
    <dbReference type="NCBI Taxonomy" id="1216348"/>
    <lineage>
        <taxon>Eukaryota</taxon>
        <taxon>Fungi</taxon>
        <taxon>Dikarya</taxon>
        <taxon>Ascomycota</taxon>
        <taxon>Pezizomycotina</taxon>
        <taxon>Sordariomycetes</taxon>
        <taxon>Hypocreomycetidae</taxon>
        <taxon>Glomerellales</taxon>
        <taxon>Glomerellaceae</taxon>
        <taxon>Colletotrichum</taxon>
        <taxon>Colletotrichum graminicola species complex</taxon>
    </lineage>
</organism>
<dbReference type="EMBL" id="MU842812">
    <property type="protein sequence ID" value="KAK2034869.1"/>
    <property type="molecule type" value="Genomic_DNA"/>
</dbReference>
<dbReference type="PANTHER" id="PTHR47751">
    <property type="entry name" value="SUPERFAMILY HYDROLASE, PUTATIVE (AFU_ORTHOLOGUE AFUA_2G16580)-RELATED"/>
    <property type="match status" value="1"/>
</dbReference>
<evidence type="ECO:0000313" key="3">
    <source>
        <dbReference type="Proteomes" id="UP001232148"/>
    </source>
</evidence>
<comment type="similarity">
    <text evidence="1">Belongs to the polyketide transferase af380 family.</text>
</comment>
<proteinExistence type="inferred from homology"/>
<name>A0AAD9HVQ1_9PEZI</name>